<dbReference type="InterPro" id="IPR014962">
    <property type="entry name" value="YolD"/>
</dbReference>
<evidence type="ECO:0000313" key="2">
    <source>
        <dbReference type="Proteomes" id="UP000509222"/>
    </source>
</evidence>
<dbReference type="AlphaFoldDB" id="A0A7H8Q777"/>
<accession>A0A7H8Q777</accession>
<dbReference type="RefSeq" id="WP_051413641.1">
    <property type="nucleotide sequence ID" value="NZ_CP051177.1"/>
</dbReference>
<evidence type="ECO:0000313" key="1">
    <source>
        <dbReference type="EMBL" id="QKX49806.1"/>
    </source>
</evidence>
<proteinExistence type="predicted"/>
<gene>
    <name evidence="1" type="ORF">HF394_03960</name>
</gene>
<dbReference type="Proteomes" id="UP000509222">
    <property type="component" value="Chromosome"/>
</dbReference>
<name>A0A7H8Q777_9BACL</name>
<dbReference type="Pfam" id="PF08863">
    <property type="entry name" value="YolD"/>
    <property type="match status" value="1"/>
</dbReference>
<dbReference type="EMBL" id="CP051177">
    <property type="protein sequence ID" value="QKX49806.1"/>
    <property type="molecule type" value="Genomic_DNA"/>
</dbReference>
<protein>
    <submittedName>
        <fullName evidence="1">YolD-like family protein</fullName>
    </submittedName>
</protein>
<sequence length="119" mass="14060">MKLNKHLSVKGQIKDRGRIKWTAMMLTEHVDMLKEWQEEDRYNCRPVLDDFDLEAIFEEIQLAYKRQCDVEIHIWRHGSEKFTGLITAIDLRLQKLHLDTGLHIQKLSFGEIIGAKTLE</sequence>
<organism evidence="1 2">
    <name type="scientific">Planococcus glaciei</name>
    <dbReference type="NCBI Taxonomy" id="459472"/>
    <lineage>
        <taxon>Bacteria</taxon>
        <taxon>Bacillati</taxon>
        <taxon>Bacillota</taxon>
        <taxon>Bacilli</taxon>
        <taxon>Bacillales</taxon>
        <taxon>Caryophanaceae</taxon>
        <taxon>Planococcus</taxon>
    </lineage>
</organism>
<keyword evidence="2" id="KW-1185">Reference proteome</keyword>
<reference evidence="2" key="1">
    <citation type="submission" date="2020-06" db="EMBL/GenBank/DDBJ databases">
        <title>Isolation of Planomicrobium glaciei.</title>
        <authorList>
            <person name="Malisova L."/>
            <person name="Safrankova R."/>
            <person name="Jakubu V."/>
            <person name="Spanelova P."/>
        </authorList>
    </citation>
    <scope>NUCLEOTIDE SEQUENCE [LARGE SCALE GENOMIC DNA]</scope>
    <source>
        <strain evidence="2">NRL-ATB46093</strain>
    </source>
</reference>